<dbReference type="PANTHER" id="PTHR47978">
    <property type="match status" value="1"/>
</dbReference>
<protein>
    <submittedName>
        <fullName evidence="2">Small GTP-binding protein</fullName>
    </submittedName>
</protein>
<dbReference type="NCBIfam" id="TIGR00231">
    <property type="entry name" value="small_GTP"/>
    <property type="match status" value="1"/>
</dbReference>
<dbReference type="PROSITE" id="PS51420">
    <property type="entry name" value="RHO"/>
    <property type="match status" value="1"/>
</dbReference>
<dbReference type="SMART" id="SM00175">
    <property type="entry name" value="RAB"/>
    <property type="match status" value="1"/>
</dbReference>
<dbReference type="SMART" id="SM00174">
    <property type="entry name" value="RHO"/>
    <property type="match status" value="1"/>
</dbReference>
<dbReference type="FunFam" id="3.40.50.300:FF:000808">
    <property type="entry name" value="Small GTP-binding protein, putative"/>
    <property type="match status" value="1"/>
</dbReference>
<dbReference type="VEuPathDB" id="TrichDB:TRFO_26853"/>
<comment type="caution">
    <text evidence="2">The sequence shown here is derived from an EMBL/GenBank/DDBJ whole genome shotgun (WGS) entry which is preliminary data.</text>
</comment>
<dbReference type="CDD" id="cd00154">
    <property type="entry name" value="Rab"/>
    <property type="match status" value="1"/>
</dbReference>
<reference evidence="2" key="1">
    <citation type="submission" date="2016-10" db="EMBL/GenBank/DDBJ databases">
        <authorList>
            <person name="Benchimol M."/>
            <person name="Almeida L.G."/>
            <person name="Vasconcelos A.T."/>
            <person name="Perreira-Neves A."/>
            <person name="Rosa I.A."/>
            <person name="Tasca T."/>
            <person name="Bogo M.R."/>
            <person name="de Souza W."/>
        </authorList>
    </citation>
    <scope>NUCLEOTIDE SEQUENCE [LARGE SCALE GENOMIC DNA]</scope>
    <source>
        <strain evidence="2">K</strain>
    </source>
</reference>
<dbReference type="PROSITE" id="PS51419">
    <property type="entry name" value="RAB"/>
    <property type="match status" value="1"/>
</dbReference>
<keyword evidence="1" id="KW-0547">Nucleotide-binding</keyword>
<proteinExistence type="predicted"/>
<dbReference type="GeneID" id="94839906"/>
<evidence type="ECO:0000256" key="1">
    <source>
        <dbReference type="ARBA" id="ARBA00022741"/>
    </source>
</evidence>
<dbReference type="SMART" id="SM00176">
    <property type="entry name" value="RAN"/>
    <property type="match status" value="1"/>
</dbReference>
<dbReference type="PRINTS" id="PR00449">
    <property type="entry name" value="RASTRNSFRMNG"/>
</dbReference>
<dbReference type="SMART" id="SM00177">
    <property type="entry name" value="ARF"/>
    <property type="match status" value="1"/>
</dbReference>
<keyword evidence="3" id="KW-1185">Reference proteome</keyword>
<dbReference type="Gene3D" id="3.40.50.300">
    <property type="entry name" value="P-loop containing nucleotide triphosphate hydrolases"/>
    <property type="match status" value="1"/>
</dbReference>
<dbReference type="Proteomes" id="UP000179807">
    <property type="component" value="Unassembled WGS sequence"/>
</dbReference>
<dbReference type="GO" id="GO:0003924">
    <property type="term" value="F:GTPase activity"/>
    <property type="evidence" value="ECO:0007669"/>
    <property type="project" value="InterPro"/>
</dbReference>
<dbReference type="SMART" id="SM00173">
    <property type="entry name" value="RAS"/>
    <property type="match status" value="1"/>
</dbReference>
<dbReference type="EMBL" id="MLAK01000758">
    <property type="protein sequence ID" value="OHT05433.1"/>
    <property type="molecule type" value="Genomic_DNA"/>
</dbReference>
<dbReference type="SUPFAM" id="SSF52540">
    <property type="entry name" value="P-loop containing nucleoside triphosphate hydrolases"/>
    <property type="match status" value="1"/>
</dbReference>
<evidence type="ECO:0000313" key="3">
    <source>
        <dbReference type="Proteomes" id="UP000179807"/>
    </source>
</evidence>
<dbReference type="InterPro" id="IPR027417">
    <property type="entry name" value="P-loop_NTPase"/>
</dbReference>
<dbReference type="Pfam" id="PF00071">
    <property type="entry name" value="Ras"/>
    <property type="match status" value="1"/>
</dbReference>
<gene>
    <name evidence="2" type="ORF">TRFO_26853</name>
</gene>
<dbReference type="PROSITE" id="PS51421">
    <property type="entry name" value="RAS"/>
    <property type="match status" value="1"/>
</dbReference>
<dbReference type="InterPro" id="IPR005225">
    <property type="entry name" value="Small_GTP-bd"/>
</dbReference>
<organism evidence="2 3">
    <name type="scientific">Tritrichomonas foetus</name>
    <dbReference type="NCBI Taxonomy" id="1144522"/>
    <lineage>
        <taxon>Eukaryota</taxon>
        <taxon>Metamonada</taxon>
        <taxon>Parabasalia</taxon>
        <taxon>Tritrichomonadida</taxon>
        <taxon>Tritrichomonadidae</taxon>
        <taxon>Tritrichomonas</taxon>
    </lineage>
</organism>
<dbReference type="GO" id="GO:0005525">
    <property type="term" value="F:GTP binding"/>
    <property type="evidence" value="ECO:0007669"/>
    <property type="project" value="InterPro"/>
</dbReference>
<dbReference type="OrthoDB" id="10461909at2759"/>
<evidence type="ECO:0000313" key="2">
    <source>
        <dbReference type="EMBL" id="OHT05433.1"/>
    </source>
</evidence>
<sequence>MSFFRIKNFHLQMKNNQIEAKIVLLGDSNVGKTSIINRALTGAYDQHISPTLGANYSTKICKTENSDIRLQIWDTAGEEKYRSLVPMFFRGAEAAILVYSIDDRKTFDDLHLFVKILDENSSDISKIVVGNKSDLSENREIEIEEGGKYADSIGASFIESSAKYGDNVDTIFETLSHEIVELRTFSGKSNETAYLSIDSDYNTYINSCKC</sequence>
<accession>A0A1J4K1W4</accession>
<dbReference type="InterPro" id="IPR001806">
    <property type="entry name" value="Small_GTPase"/>
</dbReference>
<dbReference type="AlphaFoldDB" id="A0A1J4K1W4"/>
<dbReference type="RefSeq" id="XP_068358569.1">
    <property type="nucleotide sequence ID" value="XM_068505202.1"/>
</dbReference>
<name>A0A1J4K1W4_9EUKA</name>